<accession>A0A9D1GZ99</accession>
<comment type="caution">
    <text evidence="2">The sequence shown here is derived from an EMBL/GenBank/DDBJ whole genome shotgun (WGS) entry which is preliminary data.</text>
</comment>
<evidence type="ECO:0008006" key="4">
    <source>
        <dbReference type="Google" id="ProtNLM"/>
    </source>
</evidence>
<gene>
    <name evidence="2" type="ORF">IAA98_13385</name>
</gene>
<evidence type="ECO:0000313" key="3">
    <source>
        <dbReference type="Proteomes" id="UP000886842"/>
    </source>
</evidence>
<keyword evidence="1" id="KW-1133">Transmembrane helix</keyword>
<dbReference type="PANTHER" id="PTHR35007:SF3">
    <property type="entry name" value="POSSIBLE CONSERVED ALANINE RICH MEMBRANE PROTEIN"/>
    <property type="match status" value="1"/>
</dbReference>
<proteinExistence type="predicted"/>
<dbReference type="EMBL" id="DVLP01000391">
    <property type="protein sequence ID" value="HIT76571.1"/>
    <property type="molecule type" value="Genomic_DNA"/>
</dbReference>
<keyword evidence="1" id="KW-0472">Membrane</keyword>
<dbReference type="Proteomes" id="UP000886842">
    <property type="component" value="Unassembled WGS sequence"/>
</dbReference>
<dbReference type="AlphaFoldDB" id="A0A9D1GZ99"/>
<protein>
    <recommendedName>
        <fullName evidence="4">Type II secretion system protein GspF domain-containing protein</fullName>
    </recommendedName>
</protein>
<organism evidence="2 3">
    <name type="scientific">Candidatus Avipropionibacterium avicola</name>
    <dbReference type="NCBI Taxonomy" id="2840701"/>
    <lineage>
        <taxon>Bacteria</taxon>
        <taxon>Bacillati</taxon>
        <taxon>Actinomycetota</taxon>
        <taxon>Actinomycetes</taxon>
        <taxon>Propionibacteriales</taxon>
        <taxon>Propionibacteriaceae</taxon>
        <taxon>Propionibacteriaceae incertae sedis</taxon>
        <taxon>Candidatus Avipropionibacterium</taxon>
    </lineage>
</organism>
<reference evidence="2" key="2">
    <citation type="journal article" date="2021" name="PeerJ">
        <title>Extensive microbial diversity within the chicken gut microbiome revealed by metagenomics and culture.</title>
        <authorList>
            <person name="Gilroy R."/>
            <person name="Ravi A."/>
            <person name="Getino M."/>
            <person name="Pursley I."/>
            <person name="Horton D.L."/>
            <person name="Alikhan N.F."/>
            <person name="Baker D."/>
            <person name="Gharbi K."/>
            <person name="Hall N."/>
            <person name="Watson M."/>
            <person name="Adriaenssens E.M."/>
            <person name="Foster-Nyarko E."/>
            <person name="Jarju S."/>
            <person name="Secka A."/>
            <person name="Antonio M."/>
            <person name="Oren A."/>
            <person name="Chaudhuri R.R."/>
            <person name="La Ragione R."/>
            <person name="Hildebrand F."/>
            <person name="Pallen M.J."/>
        </authorList>
    </citation>
    <scope>NUCLEOTIDE SEQUENCE</scope>
    <source>
        <strain evidence="2">ChiGjej1B1-24693</strain>
    </source>
</reference>
<feature type="non-terminal residue" evidence="2">
    <location>
        <position position="1"/>
    </location>
</feature>
<evidence type="ECO:0000313" key="2">
    <source>
        <dbReference type="EMBL" id="HIT76571.1"/>
    </source>
</evidence>
<evidence type="ECO:0000256" key="1">
    <source>
        <dbReference type="SAM" id="Phobius"/>
    </source>
</evidence>
<dbReference type="PANTHER" id="PTHR35007">
    <property type="entry name" value="INTEGRAL MEMBRANE PROTEIN-RELATED"/>
    <property type="match status" value="1"/>
</dbReference>
<reference evidence="2" key="1">
    <citation type="submission" date="2020-10" db="EMBL/GenBank/DDBJ databases">
        <authorList>
            <person name="Gilroy R."/>
        </authorList>
    </citation>
    <scope>NUCLEOTIDE SEQUENCE</scope>
    <source>
        <strain evidence="2">ChiGjej1B1-24693</strain>
    </source>
</reference>
<sequence length="184" mass="19559">SVLLSGADNTLEGALQSSLPTAPGPIREPVRVLVARISARWPTDRALAAFADELADPTGDVVAAALILAARRRGTGVAEILDGLAAAVADDVRARRRIEGERASTRAAARYLTLIFATMGLGLAWLNPGYLEPYTTGGGQLILLATIVGFLLSLWLVRRMTRVTEQPRLWPGDLTAGPRTARHG</sequence>
<keyword evidence="1" id="KW-0812">Transmembrane</keyword>
<feature type="transmembrane region" description="Helical" evidence="1">
    <location>
        <begin position="138"/>
        <end position="157"/>
    </location>
</feature>
<name>A0A9D1GZ99_9ACTN</name>
<feature type="transmembrane region" description="Helical" evidence="1">
    <location>
        <begin position="107"/>
        <end position="126"/>
    </location>
</feature>